<evidence type="ECO:0000313" key="2">
    <source>
        <dbReference type="Proteomes" id="UP000308365"/>
    </source>
</evidence>
<feature type="non-terminal residue" evidence="1">
    <location>
        <position position="1"/>
    </location>
</feature>
<accession>A0A4U1ETF1</accession>
<protein>
    <submittedName>
        <fullName evidence="1">Uncharacterized protein</fullName>
    </submittedName>
</protein>
<dbReference type="Proteomes" id="UP000308365">
    <property type="component" value="Unassembled WGS sequence"/>
</dbReference>
<dbReference type="EMBL" id="RWIC01000822">
    <property type="protein sequence ID" value="TKC39934.1"/>
    <property type="molecule type" value="Genomic_DNA"/>
</dbReference>
<gene>
    <name evidence="1" type="ORF">EI555_003517</name>
</gene>
<proteinExistence type="predicted"/>
<evidence type="ECO:0000313" key="1">
    <source>
        <dbReference type="EMBL" id="TKC39934.1"/>
    </source>
</evidence>
<dbReference type="AlphaFoldDB" id="A0A4U1ETF1"/>
<name>A0A4U1ETF1_MONMO</name>
<feature type="non-terminal residue" evidence="1">
    <location>
        <position position="287"/>
    </location>
</feature>
<organism evidence="1 2">
    <name type="scientific">Monodon monoceros</name>
    <name type="common">Narwhal</name>
    <name type="synonym">Ceratodon monodon</name>
    <dbReference type="NCBI Taxonomy" id="40151"/>
    <lineage>
        <taxon>Eukaryota</taxon>
        <taxon>Metazoa</taxon>
        <taxon>Chordata</taxon>
        <taxon>Craniata</taxon>
        <taxon>Vertebrata</taxon>
        <taxon>Euteleostomi</taxon>
        <taxon>Mammalia</taxon>
        <taxon>Eutheria</taxon>
        <taxon>Laurasiatheria</taxon>
        <taxon>Artiodactyla</taxon>
        <taxon>Whippomorpha</taxon>
        <taxon>Cetacea</taxon>
        <taxon>Odontoceti</taxon>
        <taxon>Monodontidae</taxon>
        <taxon>Monodon</taxon>
    </lineage>
</organism>
<comment type="caution">
    <text evidence="1">The sequence shown here is derived from an EMBL/GenBank/DDBJ whole genome shotgun (WGS) entry which is preliminary data.</text>
</comment>
<sequence>ASEHIEFQVAAIEIFLKIHQTNEGQCQPALKEALEDDFCALESLNLVSQEAEGLERGVNVVTILKKNESKERLSPWMDTCKRKCEFGLLFLEKTTWIKLIDAAELNIYFKTFEEERNQMYTKLTEEDEITNALKDPMKKVHQEEKMNFHQISNLGRIYAVKIKEFSRVDGIAVYAKIWISTKYTPEFTQKYLKTSVAIVKGSLCPMKEKFMINRLGVLLTERHLVSYDSREGEASLSVIGPDPVSCSQCGPAPSVDETPPPNNFYQVNPVLMHQLLHKIKRELVLVL</sequence>
<reference evidence="2" key="1">
    <citation type="journal article" date="2019" name="IScience">
        <title>Narwhal Genome Reveals Long-Term Low Genetic Diversity despite Current Large Abundance Size.</title>
        <authorList>
            <person name="Westbury M.V."/>
            <person name="Petersen B."/>
            <person name="Garde E."/>
            <person name="Heide-Jorgensen M.P."/>
            <person name="Lorenzen E.D."/>
        </authorList>
    </citation>
    <scope>NUCLEOTIDE SEQUENCE [LARGE SCALE GENOMIC DNA]</scope>
</reference>